<dbReference type="InterPro" id="IPR000644">
    <property type="entry name" value="CBS_dom"/>
</dbReference>
<reference evidence="2 3" key="1">
    <citation type="submission" date="2018-05" db="EMBL/GenBank/DDBJ databases">
        <title>Complete genome sequence of Arcticibacterium luteifluviistationis SM1504T, a cytophagaceae bacterium isolated from Arctic surface seawater.</title>
        <authorList>
            <person name="Li Y."/>
            <person name="Qin Q.-L."/>
        </authorList>
    </citation>
    <scope>NUCLEOTIDE SEQUENCE [LARGE SCALE GENOMIC DNA]</scope>
    <source>
        <strain evidence="2 3">SM1504</strain>
    </source>
</reference>
<feature type="domain" description="CBS" evidence="1">
    <location>
        <begin position="4"/>
        <end position="48"/>
    </location>
</feature>
<sequence>MLARDLIEKDLPAIDIDDKVSTALQYMEEENLNQLVLIHEAEVLGVIEKDILYNFDDRSKLSLVPIKFTNVEVKENQHLLLLAEHCINKDLEICPVVDYENNYLGSIKTVDIYKKVIAGQFSGNGGLMSLEISQKDYSLSDISRIIETEGLRIEKLYLSQENQNDYNFIIKLNKTEIDPAINSLKRFGYKVAQINERANNTYPDLERFEQLMKYLEI</sequence>
<dbReference type="RefSeq" id="WP_111372132.1">
    <property type="nucleotide sequence ID" value="NZ_CP029480.1"/>
</dbReference>
<dbReference type="AlphaFoldDB" id="A0A2Z4GCB6"/>
<evidence type="ECO:0000313" key="2">
    <source>
        <dbReference type="EMBL" id="AWV98939.1"/>
    </source>
</evidence>
<name>A0A2Z4GCB6_9BACT</name>
<gene>
    <name evidence="2" type="ORF">DJ013_12455</name>
</gene>
<dbReference type="Pfam" id="PF00571">
    <property type="entry name" value="CBS"/>
    <property type="match status" value="1"/>
</dbReference>
<dbReference type="EMBL" id="CP029480">
    <property type="protein sequence ID" value="AWV98939.1"/>
    <property type="molecule type" value="Genomic_DNA"/>
</dbReference>
<evidence type="ECO:0000259" key="1">
    <source>
        <dbReference type="Pfam" id="PF00571"/>
    </source>
</evidence>
<dbReference type="OrthoDB" id="1523762at2"/>
<organism evidence="2 3">
    <name type="scientific">Arcticibacterium luteifluviistationis</name>
    <dbReference type="NCBI Taxonomy" id="1784714"/>
    <lineage>
        <taxon>Bacteria</taxon>
        <taxon>Pseudomonadati</taxon>
        <taxon>Bacteroidota</taxon>
        <taxon>Cytophagia</taxon>
        <taxon>Cytophagales</taxon>
        <taxon>Leadbetterellaceae</taxon>
        <taxon>Arcticibacterium</taxon>
    </lineage>
</organism>
<keyword evidence="3" id="KW-1185">Reference proteome</keyword>
<dbReference type="InterPro" id="IPR046342">
    <property type="entry name" value="CBS_dom_sf"/>
</dbReference>
<dbReference type="SUPFAM" id="SSF54631">
    <property type="entry name" value="CBS-domain pair"/>
    <property type="match status" value="1"/>
</dbReference>
<dbReference type="Proteomes" id="UP000249873">
    <property type="component" value="Chromosome"/>
</dbReference>
<accession>A0A2Z4GCB6</accession>
<evidence type="ECO:0000313" key="3">
    <source>
        <dbReference type="Proteomes" id="UP000249873"/>
    </source>
</evidence>
<dbReference type="KEGG" id="als:DJ013_12455"/>
<protein>
    <recommendedName>
        <fullName evidence="1">CBS domain-containing protein</fullName>
    </recommendedName>
</protein>
<dbReference type="Gene3D" id="3.10.580.10">
    <property type="entry name" value="CBS-domain"/>
    <property type="match status" value="1"/>
</dbReference>
<proteinExistence type="predicted"/>